<feature type="region of interest" description="Disordered" evidence="1">
    <location>
        <begin position="324"/>
        <end position="358"/>
    </location>
</feature>
<organism evidence="2">
    <name type="scientific">Sylvanvirus sp</name>
    <dbReference type="NCBI Taxonomy" id="2487774"/>
    <lineage>
        <taxon>Viruses</taxon>
    </lineage>
</organism>
<proteinExistence type="predicted"/>
<sequence>MTTTFCGSKAQDMTYPSLLIIGPGDGLEEFESYYSFYGKTPHSDKFNLFHGPDEGVWHNHHLMIHVHMNFLVDVLTTYEHEQENDKTKRSTPEEKITLLVLNQAFSSLNDFTPILQLEKEFHARAFAHRYLGWFHECLRTGKLQELTRHERIIPIRNPLLQTLPRSGLWCSSHTRTNSFSHWMNEQNKALWAEHALDISEQRMTVLDLISSLRTLVFDWYYQHTMKEVCRSFPLCHVDQLERPSQSTVLNRNITHLSDHLDLLQEWTQLTNARLHQIDQEAQEEEEAKSHELSQAQAYREYVTYLNAKGQLLHHPDEFQRLDTCDKSDKSGKINNSAIPKKNSSTSNQCWKDRSKANQDTWRTRKSSHFVYDLNSILKHPETEQVYF</sequence>
<reference evidence="2" key="1">
    <citation type="submission" date="2018-10" db="EMBL/GenBank/DDBJ databases">
        <title>Hidden diversity of soil giant viruses.</title>
        <authorList>
            <person name="Schulz F."/>
            <person name="Alteio L."/>
            <person name="Goudeau D."/>
            <person name="Ryan E.M."/>
            <person name="Malmstrom R.R."/>
            <person name="Blanchard J."/>
            <person name="Woyke T."/>
        </authorList>
    </citation>
    <scope>NUCLEOTIDE SEQUENCE</scope>
    <source>
        <strain evidence="2">SYV1</strain>
    </source>
</reference>
<accession>A0A3G5AKJ8</accession>
<protein>
    <submittedName>
        <fullName evidence="2">Uncharacterized protein</fullName>
    </submittedName>
</protein>
<dbReference type="EMBL" id="MK072507">
    <property type="protein sequence ID" value="AYV86429.1"/>
    <property type="molecule type" value="Genomic_DNA"/>
</dbReference>
<gene>
    <name evidence="2" type="ORF">Sylvanvirus1_25</name>
</gene>
<feature type="compositionally biased region" description="Polar residues" evidence="1">
    <location>
        <begin position="332"/>
        <end position="349"/>
    </location>
</feature>
<name>A0A3G5AKJ8_9VIRU</name>
<evidence type="ECO:0000256" key="1">
    <source>
        <dbReference type="SAM" id="MobiDB-lite"/>
    </source>
</evidence>
<evidence type="ECO:0000313" key="2">
    <source>
        <dbReference type="EMBL" id="AYV86429.1"/>
    </source>
</evidence>